<name>A0ABX0W4U6_9RHOB</name>
<dbReference type="Pfam" id="PF13419">
    <property type="entry name" value="HAD_2"/>
    <property type="match status" value="1"/>
</dbReference>
<dbReference type="SUPFAM" id="SSF56784">
    <property type="entry name" value="HAD-like"/>
    <property type="match status" value="1"/>
</dbReference>
<dbReference type="PANTHER" id="PTHR46193">
    <property type="entry name" value="6-PHOSPHOGLUCONATE PHOSPHATASE"/>
    <property type="match status" value="1"/>
</dbReference>
<keyword evidence="5" id="KW-0119">Carbohydrate metabolism</keyword>
<dbReference type="PANTHER" id="PTHR46193:SF18">
    <property type="entry name" value="HEXITOL PHOSPHATASE B"/>
    <property type="match status" value="1"/>
</dbReference>
<dbReference type="InterPro" id="IPR036412">
    <property type="entry name" value="HAD-like_sf"/>
</dbReference>
<dbReference type="CDD" id="cd07505">
    <property type="entry name" value="HAD_BPGM-like"/>
    <property type="match status" value="1"/>
</dbReference>
<dbReference type="Gene3D" id="1.10.150.240">
    <property type="entry name" value="Putative phosphatase, domain 2"/>
    <property type="match status" value="1"/>
</dbReference>
<keyword evidence="4" id="KW-0460">Magnesium</keyword>
<dbReference type="InterPro" id="IPR051600">
    <property type="entry name" value="Beta-PGM-like"/>
</dbReference>
<comment type="caution">
    <text evidence="6">The sequence shown here is derived from an EMBL/GenBank/DDBJ whole genome shotgun (WGS) entry which is preliminary data.</text>
</comment>
<reference evidence="6 7" key="1">
    <citation type="submission" date="2018-05" db="EMBL/GenBank/DDBJ databases">
        <authorList>
            <person name="Zhang Y.-J."/>
        </authorList>
    </citation>
    <scope>NUCLEOTIDE SEQUENCE [LARGE SCALE GENOMIC DNA]</scope>
    <source>
        <strain evidence="6 7">CY04</strain>
    </source>
</reference>
<dbReference type="EMBL" id="QHLQ01000001">
    <property type="protein sequence ID" value="NIZ59839.1"/>
    <property type="molecule type" value="Genomic_DNA"/>
</dbReference>
<evidence type="ECO:0000313" key="6">
    <source>
        <dbReference type="EMBL" id="NIZ59839.1"/>
    </source>
</evidence>
<dbReference type="InterPro" id="IPR023198">
    <property type="entry name" value="PGP-like_dom2"/>
</dbReference>
<evidence type="ECO:0000256" key="4">
    <source>
        <dbReference type="ARBA" id="ARBA00022842"/>
    </source>
</evidence>
<dbReference type="SFLD" id="SFLDG01129">
    <property type="entry name" value="C1.5:_HAD__Beta-PGM__Phosphata"/>
    <property type="match status" value="1"/>
</dbReference>
<accession>A0ABX0W4U6</accession>
<sequence length="221" mass="24016">MKDLLNYRAAIFDLDGTLVISEPAWQAAKSSVSTRFGRSVTSAFLDSHEGRNVGAFVNEVFKKYDDDKRAKILSEIKSEAWRLLPSEIKPVPGAQEFVRALSKQGMRLAICSSSPARNIDLSLQIAGIEDLFDIRVSADGMKQGKPHPAPFLGTLETLGLTADQVIAFEDSLAGARSAVDAGLTTIAIGPHLPSEQFDFCAHQVSGYETLLSFLDQAPSFR</sequence>
<evidence type="ECO:0000256" key="1">
    <source>
        <dbReference type="ARBA" id="ARBA00001946"/>
    </source>
</evidence>
<keyword evidence="7" id="KW-1185">Reference proteome</keyword>
<dbReference type="InterPro" id="IPR006439">
    <property type="entry name" value="HAD-SF_hydro_IA"/>
</dbReference>
<comment type="similarity">
    <text evidence="2">Belongs to the HAD-like hydrolase superfamily. CbbY/CbbZ/Gph/YieH family.</text>
</comment>
<organism evidence="6 7">
    <name type="scientific">Parasedimentitalea denitrificans</name>
    <dbReference type="NCBI Taxonomy" id="2211118"/>
    <lineage>
        <taxon>Bacteria</taxon>
        <taxon>Pseudomonadati</taxon>
        <taxon>Pseudomonadota</taxon>
        <taxon>Alphaproteobacteria</taxon>
        <taxon>Rhodobacterales</taxon>
        <taxon>Paracoccaceae</taxon>
        <taxon>Parasedimentitalea</taxon>
    </lineage>
</organism>
<evidence type="ECO:0008006" key="8">
    <source>
        <dbReference type="Google" id="ProtNLM"/>
    </source>
</evidence>
<proteinExistence type="inferred from homology"/>
<comment type="cofactor">
    <cofactor evidence="1">
        <name>Mg(2+)</name>
        <dbReference type="ChEBI" id="CHEBI:18420"/>
    </cofactor>
</comment>
<protein>
    <recommendedName>
        <fullName evidence="8">HAD family phosphatase</fullName>
    </recommendedName>
</protein>
<dbReference type="PRINTS" id="PR00413">
    <property type="entry name" value="HADHALOGNASE"/>
</dbReference>
<dbReference type="NCBIfam" id="TIGR01509">
    <property type="entry name" value="HAD-SF-IA-v3"/>
    <property type="match status" value="1"/>
</dbReference>
<dbReference type="Proteomes" id="UP001429564">
    <property type="component" value="Unassembled WGS sequence"/>
</dbReference>
<dbReference type="Gene3D" id="3.40.50.1000">
    <property type="entry name" value="HAD superfamily/HAD-like"/>
    <property type="match status" value="1"/>
</dbReference>
<dbReference type="InterPro" id="IPR041492">
    <property type="entry name" value="HAD_2"/>
</dbReference>
<keyword evidence="3" id="KW-0479">Metal-binding</keyword>
<dbReference type="SFLD" id="SFLDS00003">
    <property type="entry name" value="Haloacid_Dehalogenase"/>
    <property type="match status" value="1"/>
</dbReference>
<evidence type="ECO:0000256" key="5">
    <source>
        <dbReference type="ARBA" id="ARBA00023277"/>
    </source>
</evidence>
<evidence type="ECO:0000313" key="7">
    <source>
        <dbReference type="Proteomes" id="UP001429564"/>
    </source>
</evidence>
<dbReference type="InterPro" id="IPR023214">
    <property type="entry name" value="HAD_sf"/>
</dbReference>
<evidence type="ECO:0000256" key="2">
    <source>
        <dbReference type="ARBA" id="ARBA00006171"/>
    </source>
</evidence>
<gene>
    <name evidence="6" type="ORF">DL239_02485</name>
</gene>
<evidence type="ECO:0000256" key="3">
    <source>
        <dbReference type="ARBA" id="ARBA00022723"/>
    </source>
</evidence>